<keyword evidence="5" id="KW-0862">Zinc</keyword>
<evidence type="ECO:0000256" key="2">
    <source>
        <dbReference type="ARBA" id="ARBA00011245"/>
    </source>
</evidence>
<keyword evidence="9" id="KW-1185">Reference proteome</keyword>
<dbReference type="GO" id="GO:0005634">
    <property type="term" value="C:nucleus"/>
    <property type="evidence" value="ECO:0007669"/>
    <property type="project" value="UniProtKB-SubCell"/>
</dbReference>
<feature type="transmembrane region" description="Helical" evidence="7">
    <location>
        <begin position="224"/>
        <end position="241"/>
    </location>
</feature>
<dbReference type="SMART" id="SM01168">
    <property type="entry name" value="DUF1907"/>
    <property type="match status" value="1"/>
</dbReference>
<organism evidence="9 10">
    <name type="scientific">Ascaris lumbricoides</name>
    <name type="common">Giant roundworm</name>
    <dbReference type="NCBI Taxonomy" id="6252"/>
    <lineage>
        <taxon>Eukaryota</taxon>
        <taxon>Metazoa</taxon>
        <taxon>Ecdysozoa</taxon>
        <taxon>Nematoda</taxon>
        <taxon>Chromadorea</taxon>
        <taxon>Rhabditida</taxon>
        <taxon>Spirurina</taxon>
        <taxon>Ascaridomorpha</taxon>
        <taxon>Ascaridoidea</taxon>
        <taxon>Ascarididae</taxon>
        <taxon>Ascaris</taxon>
    </lineage>
</organism>
<proteinExistence type="predicted"/>
<reference evidence="10" key="1">
    <citation type="submission" date="2017-02" db="UniProtKB">
        <authorList>
            <consortium name="WormBaseParasite"/>
        </authorList>
    </citation>
    <scope>IDENTIFICATION</scope>
</reference>
<evidence type="ECO:0000256" key="7">
    <source>
        <dbReference type="SAM" id="Phobius"/>
    </source>
</evidence>
<dbReference type="Proteomes" id="UP000036681">
    <property type="component" value="Unplaced"/>
</dbReference>
<protein>
    <submittedName>
        <fullName evidence="10">DUF1907 domain-containing protein</fullName>
    </submittedName>
</protein>
<comment type="subcellular location">
    <subcellularLocation>
        <location evidence="1">Nucleus</location>
    </subcellularLocation>
</comment>
<sequence length="383" mass="42985">MMKKKGVLNGYFELSWAKVKGRQNRGNRMAMRDYSTKLDAKIVLKTPPLEELSSILCAELKKNFVDVSVDIVDCPNLRAPPFRMSGAGIGNDLRIGEVGGIGNLFPSPKTDKFFNLKKICETCEMPKAFVFGPGAGPFHIVGNNCEMVADADFTTDHQNNVATKVSRVVPNGKGYEMSTIDNADFVLMANLAISDGFPAGKVLRVHAAKRNGEMNYPGAIRKALIGYYGNSLISLAGVFLVKKGKVRMHVMPDFPGCPWETIEEMDKEWLKYFEMKAPLVCASVLHSNDIGGYKLRLEHTHCYSEHGDAGHYHYDTTPDEVEYEGYFAPAKFIYRVDMLRLEHTHCYSEHGDAGHYHYDTTPDEVEYEGYFAPAKFIYRIDMV</sequence>
<dbReference type="PANTHER" id="PTHR13204">
    <property type="entry name" value="PTD012 PROTEIN"/>
    <property type="match status" value="1"/>
</dbReference>
<evidence type="ECO:0000256" key="3">
    <source>
        <dbReference type="ARBA" id="ARBA00022723"/>
    </source>
</evidence>
<dbReference type="AlphaFoldDB" id="A0A0M3I6F9"/>
<accession>A0A0M3I6F9</accession>
<keyword evidence="7" id="KW-1133">Transmembrane helix</keyword>
<keyword evidence="7" id="KW-0812">Transmembrane</keyword>
<evidence type="ECO:0000313" key="9">
    <source>
        <dbReference type="Proteomes" id="UP000036681"/>
    </source>
</evidence>
<evidence type="ECO:0000259" key="8">
    <source>
        <dbReference type="SMART" id="SM01168"/>
    </source>
</evidence>
<evidence type="ECO:0000313" key="10">
    <source>
        <dbReference type="WBParaSite" id="ALUE_0001263201-mRNA-1"/>
    </source>
</evidence>
<keyword evidence="7" id="KW-0472">Membrane</keyword>
<dbReference type="WBParaSite" id="ALUE_0001263201-mRNA-1">
    <property type="protein sequence ID" value="ALUE_0001263201-mRNA-1"/>
    <property type="gene ID" value="ALUE_0001263201"/>
</dbReference>
<evidence type="ECO:0000256" key="5">
    <source>
        <dbReference type="ARBA" id="ARBA00022833"/>
    </source>
</evidence>
<dbReference type="PANTHER" id="PTHR13204:SF1">
    <property type="entry name" value="ESTER HYDROLASE C11ORF54"/>
    <property type="match status" value="1"/>
</dbReference>
<dbReference type="SUPFAM" id="SSF117856">
    <property type="entry name" value="AF0104/ALDC/Ptd012-like"/>
    <property type="match status" value="2"/>
</dbReference>
<dbReference type="CDD" id="cd17298">
    <property type="entry name" value="DUF1907"/>
    <property type="match status" value="1"/>
</dbReference>
<evidence type="ECO:0000256" key="6">
    <source>
        <dbReference type="ARBA" id="ARBA00023242"/>
    </source>
</evidence>
<name>A0A0M3I6F9_ASCLU</name>
<feature type="domain" description="DUF1907" evidence="8">
    <location>
        <begin position="55"/>
        <end position="336"/>
    </location>
</feature>
<dbReference type="Pfam" id="PF08925">
    <property type="entry name" value="DUF1907"/>
    <property type="match status" value="2"/>
</dbReference>
<dbReference type="InterPro" id="IPR015021">
    <property type="entry name" value="C11orf54_DUF1907"/>
</dbReference>
<keyword evidence="3" id="KW-0479">Metal-binding</keyword>
<evidence type="ECO:0000256" key="4">
    <source>
        <dbReference type="ARBA" id="ARBA00022801"/>
    </source>
</evidence>
<comment type="subunit">
    <text evidence="2">Monomer.</text>
</comment>
<evidence type="ECO:0000256" key="1">
    <source>
        <dbReference type="ARBA" id="ARBA00004123"/>
    </source>
</evidence>
<keyword evidence="6" id="KW-0539">Nucleus</keyword>
<keyword evidence="4" id="KW-0378">Hydrolase</keyword>
<dbReference type="GO" id="GO:0016788">
    <property type="term" value="F:hydrolase activity, acting on ester bonds"/>
    <property type="evidence" value="ECO:0007669"/>
    <property type="project" value="TreeGrafter"/>
</dbReference>
<dbReference type="GO" id="GO:0008270">
    <property type="term" value="F:zinc ion binding"/>
    <property type="evidence" value="ECO:0007669"/>
    <property type="project" value="TreeGrafter"/>
</dbReference>